<keyword evidence="1" id="KW-0812">Transmembrane</keyword>
<keyword evidence="1" id="KW-1133">Transmembrane helix</keyword>
<comment type="caution">
    <text evidence="2">The sequence shown here is derived from an EMBL/GenBank/DDBJ whole genome shotgun (WGS) entry which is preliminary data.</text>
</comment>
<organism evidence="2 3">
    <name type="scientific">Candidatus Sungiibacteriota bacterium</name>
    <dbReference type="NCBI Taxonomy" id="2750080"/>
    <lineage>
        <taxon>Bacteria</taxon>
        <taxon>Candidatus Sungiibacteriota</taxon>
    </lineage>
</organism>
<feature type="transmembrane region" description="Helical" evidence="1">
    <location>
        <begin position="16"/>
        <end position="37"/>
    </location>
</feature>
<name>A0A932QYH9_9BACT</name>
<dbReference type="AlphaFoldDB" id="A0A932QYH9"/>
<reference evidence="2" key="1">
    <citation type="submission" date="2020-07" db="EMBL/GenBank/DDBJ databases">
        <title>Huge and variable diversity of episymbiotic CPR bacteria and DPANN archaea in groundwater ecosystems.</title>
        <authorList>
            <person name="He C.Y."/>
            <person name="Keren R."/>
            <person name="Whittaker M."/>
            <person name="Farag I.F."/>
            <person name="Doudna J."/>
            <person name="Cate J.H.D."/>
            <person name="Banfield J.F."/>
        </authorList>
    </citation>
    <scope>NUCLEOTIDE SEQUENCE</scope>
    <source>
        <strain evidence="2">NC_groundwater_973_Pr1_S-0.2um_54_13</strain>
    </source>
</reference>
<evidence type="ECO:0000313" key="3">
    <source>
        <dbReference type="Proteomes" id="UP000753196"/>
    </source>
</evidence>
<dbReference type="EMBL" id="JACQCR010000054">
    <property type="protein sequence ID" value="MBI3631142.1"/>
    <property type="molecule type" value="Genomic_DNA"/>
</dbReference>
<proteinExistence type="predicted"/>
<dbReference type="Proteomes" id="UP000753196">
    <property type="component" value="Unassembled WGS sequence"/>
</dbReference>
<gene>
    <name evidence="2" type="ORF">HY221_02290</name>
</gene>
<evidence type="ECO:0000256" key="1">
    <source>
        <dbReference type="SAM" id="Phobius"/>
    </source>
</evidence>
<protein>
    <submittedName>
        <fullName evidence="2">Uncharacterized protein</fullName>
    </submittedName>
</protein>
<keyword evidence="1" id="KW-0472">Membrane</keyword>
<sequence>MTKKAISDWWATLPGVLQGIAAIIAGVAVLLPLLYGIDWRNPPPPPPTWYGYYGDWDPKRVPYVAKEELNLTFEKPVVRGTSEGFVTTSEGPKKIAWNFYGFEVAEYVTLSYMSRSVSDGPGPIGIGSYFLRRSSDGFVGSIITRYMTNVILKCPYRLTRKDITTEAAKKEWPDLLSCAEFQVYPK</sequence>
<accession>A0A932QYH9</accession>
<evidence type="ECO:0000313" key="2">
    <source>
        <dbReference type="EMBL" id="MBI3631142.1"/>
    </source>
</evidence>